<protein>
    <submittedName>
        <fullName evidence="7">DUF4870 domain-containing protein</fullName>
    </submittedName>
</protein>
<feature type="transmembrane region" description="Helical" evidence="6">
    <location>
        <begin position="58"/>
        <end position="82"/>
    </location>
</feature>
<evidence type="ECO:0000256" key="4">
    <source>
        <dbReference type="ARBA" id="ARBA00023136"/>
    </source>
</evidence>
<keyword evidence="3 6" id="KW-1133">Transmembrane helix</keyword>
<comment type="caution">
    <text evidence="7">The sequence shown here is derived from an EMBL/GenBank/DDBJ whole genome shotgun (WGS) entry which is preliminary data.</text>
</comment>
<feature type="transmembrane region" description="Helical" evidence="6">
    <location>
        <begin position="120"/>
        <end position="144"/>
    </location>
</feature>
<dbReference type="InterPro" id="IPR019109">
    <property type="entry name" value="MamF_MmsF"/>
</dbReference>
<name>A0A4Q2EH85_9ACTN</name>
<comment type="subcellular location">
    <subcellularLocation>
        <location evidence="1">Membrane</location>
        <topology evidence="1">Multi-pass membrane protein</topology>
    </subcellularLocation>
</comment>
<keyword evidence="2 6" id="KW-0812">Transmembrane</keyword>
<keyword evidence="8" id="KW-1185">Reference proteome</keyword>
<gene>
    <name evidence="7" type="ORF">C1706_04970</name>
</gene>
<evidence type="ECO:0000256" key="1">
    <source>
        <dbReference type="ARBA" id="ARBA00004141"/>
    </source>
</evidence>
<keyword evidence="4 6" id="KW-0472">Membrane</keyword>
<sequence length="162" mass="17227">MDAPPPFPDAGVGSRSDNPYTNPYAAAPLNQYASQSGRSPYAQAPDGDDRLWAMLAHLSAPIAAIVSAGWLTFLGPLIVWLVKKDSSPFVRNAAAGAFNFSLTMAIFSVVGWILNFTVVLAIIGIPMVILGALGAIVLGVYGAVKAWNGVPYSYPWQFRILS</sequence>
<feature type="region of interest" description="Disordered" evidence="5">
    <location>
        <begin position="1"/>
        <end position="25"/>
    </location>
</feature>
<reference evidence="7 8" key="1">
    <citation type="submission" date="2018-01" db="EMBL/GenBank/DDBJ databases">
        <title>Lactibacter flavus gen. nov., sp. nov., a novel bacterium of the family Propionibacteriaceae isolated from raw milk and dairy products.</title>
        <authorList>
            <person name="Wenning M."/>
            <person name="Breitenwieser F."/>
            <person name="Huptas C."/>
            <person name="von Neubeck M."/>
            <person name="Busse H.-J."/>
            <person name="Scherer S."/>
        </authorList>
    </citation>
    <scope>NUCLEOTIDE SEQUENCE [LARGE SCALE GENOMIC DNA]</scope>
    <source>
        <strain evidence="7 8">VG341</strain>
    </source>
</reference>
<dbReference type="AlphaFoldDB" id="A0A4Q2EH85"/>
<evidence type="ECO:0000313" key="7">
    <source>
        <dbReference type="EMBL" id="RXW32791.1"/>
    </source>
</evidence>
<dbReference type="EMBL" id="PPCV01000003">
    <property type="protein sequence ID" value="RXW32791.1"/>
    <property type="molecule type" value="Genomic_DNA"/>
</dbReference>
<evidence type="ECO:0000256" key="6">
    <source>
        <dbReference type="SAM" id="Phobius"/>
    </source>
</evidence>
<dbReference type="OrthoDB" id="9808930at2"/>
<feature type="transmembrane region" description="Helical" evidence="6">
    <location>
        <begin position="94"/>
        <end position="114"/>
    </location>
</feature>
<evidence type="ECO:0000256" key="2">
    <source>
        <dbReference type="ARBA" id="ARBA00022692"/>
    </source>
</evidence>
<organism evidence="7 8">
    <name type="scientific">Propioniciclava flava</name>
    <dbReference type="NCBI Taxonomy" id="2072026"/>
    <lineage>
        <taxon>Bacteria</taxon>
        <taxon>Bacillati</taxon>
        <taxon>Actinomycetota</taxon>
        <taxon>Actinomycetes</taxon>
        <taxon>Propionibacteriales</taxon>
        <taxon>Propionibacteriaceae</taxon>
        <taxon>Propioniciclava</taxon>
    </lineage>
</organism>
<evidence type="ECO:0000256" key="5">
    <source>
        <dbReference type="SAM" id="MobiDB-lite"/>
    </source>
</evidence>
<dbReference type="Pfam" id="PF09685">
    <property type="entry name" value="MamF_MmsF"/>
    <property type="match status" value="1"/>
</dbReference>
<accession>A0A4Q2EH85</accession>
<proteinExistence type="predicted"/>
<evidence type="ECO:0000313" key="8">
    <source>
        <dbReference type="Proteomes" id="UP000290624"/>
    </source>
</evidence>
<dbReference type="Proteomes" id="UP000290624">
    <property type="component" value="Unassembled WGS sequence"/>
</dbReference>
<evidence type="ECO:0000256" key="3">
    <source>
        <dbReference type="ARBA" id="ARBA00022989"/>
    </source>
</evidence>